<name>A0A1N6D5E4_9BACT</name>
<dbReference type="GO" id="GO:0005829">
    <property type="term" value="C:cytosol"/>
    <property type="evidence" value="ECO:0007669"/>
    <property type="project" value="TreeGrafter"/>
</dbReference>
<dbReference type="RefSeq" id="WP_200800376.1">
    <property type="nucleotide sequence ID" value="NZ_FSRC01000001.1"/>
</dbReference>
<organism evidence="3 4">
    <name type="scientific">Algoriphagus halophilus</name>
    <dbReference type="NCBI Taxonomy" id="226505"/>
    <lineage>
        <taxon>Bacteria</taxon>
        <taxon>Pseudomonadati</taxon>
        <taxon>Bacteroidota</taxon>
        <taxon>Cytophagia</taxon>
        <taxon>Cytophagales</taxon>
        <taxon>Cyclobacteriaceae</taxon>
        <taxon>Algoriphagus</taxon>
    </lineage>
</organism>
<dbReference type="Proteomes" id="UP000185221">
    <property type="component" value="Unassembled WGS sequence"/>
</dbReference>
<feature type="chain" id="PRO_5013246758" evidence="2">
    <location>
        <begin position="20"/>
        <end position="152"/>
    </location>
</feature>
<dbReference type="EMBL" id="FSRC01000001">
    <property type="protein sequence ID" value="SIN66038.1"/>
    <property type="molecule type" value="Genomic_DNA"/>
</dbReference>
<evidence type="ECO:0000256" key="1">
    <source>
        <dbReference type="ARBA" id="ARBA00010552"/>
    </source>
</evidence>
<evidence type="ECO:0000313" key="4">
    <source>
        <dbReference type="Proteomes" id="UP000185221"/>
    </source>
</evidence>
<dbReference type="InterPro" id="IPR006175">
    <property type="entry name" value="YjgF/YER057c/UK114"/>
</dbReference>
<feature type="signal peptide" evidence="2">
    <location>
        <begin position="1"/>
        <end position="19"/>
    </location>
</feature>
<evidence type="ECO:0000313" key="3">
    <source>
        <dbReference type="EMBL" id="SIN66038.1"/>
    </source>
</evidence>
<dbReference type="InterPro" id="IPR035959">
    <property type="entry name" value="RutC-like_sf"/>
</dbReference>
<dbReference type="STRING" id="226505.SAMN05444394_0262"/>
<dbReference type="CDD" id="cd00448">
    <property type="entry name" value="YjgF_YER057c_UK114_family"/>
    <property type="match status" value="1"/>
</dbReference>
<sequence>MKIITLFTIAIFSMSIALAQESNSNEEAIYVASEEFRALNLPFSQAVIYGGVIYVSGQIGNIGLKLVEGGIIPEAQQTMLNIKNILEENGSSMDHVIKCTCMLADMSEWPILNNEYLKFFPNNKPARSAFGTNGLALNARVEIECMAYLKNK</sequence>
<accession>A0A1N6D5E4</accession>
<proteinExistence type="inferred from homology"/>
<gene>
    <name evidence="3" type="ORF">SAMN05444394_0262</name>
</gene>
<reference evidence="4" key="1">
    <citation type="submission" date="2016-11" db="EMBL/GenBank/DDBJ databases">
        <authorList>
            <person name="Varghese N."/>
            <person name="Submissions S."/>
        </authorList>
    </citation>
    <scope>NUCLEOTIDE SEQUENCE [LARGE SCALE GENOMIC DNA]</scope>
    <source>
        <strain evidence="4">DSM 15292</strain>
    </source>
</reference>
<dbReference type="PANTHER" id="PTHR11803">
    <property type="entry name" value="2-IMINOBUTANOATE/2-IMINOPROPANOATE DEAMINASE RIDA"/>
    <property type="match status" value="1"/>
</dbReference>
<keyword evidence="4" id="KW-1185">Reference proteome</keyword>
<dbReference type="GO" id="GO:0019239">
    <property type="term" value="F:deaminase activity"/>
    <property type="evidence" value="ECO:0007669"/>
    <property type="project" value="TreeGrafter"/>
</dbReference>
<keyword evidence="2" id="KW-0732">Signal</keyword>
<dbReference type="SUPFAM" id="SSF55298">
    <property type="entry name" value="YjgF-like"/>
    <property type="match status" value="1"/>
</dbReference>
<evidence type="ECO:0000256" key="2">
    <source>
        <dbReference type="SAM" id="SignalP"/>
    </source>
</evidence>
<comment type="similarity">
    <text evidence="1">Belongs to the RutC family.</text>
</comment>
<dbReference type="Gene3D" id="3.30.1330.40">
    <property type="entry name" value="RutC-like"/>
    <property type="match status" value="1"/>
</dbReference>
<dbReference type="Pfam" id="PF01042">
    <property type="entry name" value="Ribonuc_L-PSP"/>
    <property type="match status" value="1"/>
</dbReference>
<dbReference type="AlphaFoldDB" id="A0A1N6D5E4"/>
<dbReference type="FunFam" id="3.30.1330.40:FF:000001">
    <property type="entry name" value="L-PSP family endoribonuclease"/>
    <property type="match status" value="1"/>
</dbReference>
<protein>
    <submittedName>
        <fullName evidence="3">Reactive intermediate/imine deaminase</fullName>
    </submittedName>
</protein>
<dbReference type="PANTHER" id="PTHR11803:SF58">
    <property type="entry name" value="PROTEIN HMF1-RELATED"/>
    <property type="match status" value="1"/>
</dbReference>